<dbReference type="PANTHER" id="PTHR40047:SF1">
    <property type="entry name" value="UPF0703 PROTEIN YCGQ"/>
    <property type="match status" value="1"/>
</dbReference>
<keyword evidence="5" id="KW-1185">Reference proteome</keyword>
<dbReference type="InterPro" id="IPR048493">
    <property type="entry name" value="DUF1980_N"/>
</dbReference>
<dbReference type="EMBL" id="CP104067">
    <property type="protein sequence ID" value="WAH39780.1"/>
    <property type="molecule type" value="Genomic_DNA"/>
</dbReference>
<keyword evidence="1" id="KW-0812">Transmembrane</keyword>
<protein>
    <submittedName>
        <fullName evidence="4">TIGR03943 family protein</fullName>
    </submittedName>
</protein>
<proteinExistence type="predicted"/>
<accession>A0ABY6ZA67</accession>
<feature type="domain" description="DUF1980" evidence="2">
    <location>
        <begin position="16"/>
        <end position="116"/>
    </location>
</feature>
<evidence type="ECO:0000256" key="1">
    <source>
        <dbReference type="SAM" id="Phobius"/>
    </source>
</evidence>
<feature type="transmembrane region" description="Helical" evidence="1">
    <location>
        <begin position="7"/>
        <end position="28"/>
    </location>
</feature>
<feature type="domain" description="DUF1980" evidence="3">
    <location>
        <begin position="194"/>
        <end position="302"/>
    </location>
</feature>
<dbReference type="PANTHER" id="PTHR40047">
    <property type="entry name" value="UPF0703 PROTEIN YCGQ"/>
    <property type="match status" value="1"/>
</dbReference>
<dbReference type="Pfam" id="PF09323">
    <property type="entry name" value="DUF1980"/>
    <property type="match status" value="1"/>
</dbReference>
<dbReference type="Proteomes" id="UP001164761">
    <property type="component" value="Chromosome"/>
</dbReference>
<dbReference type="NCBIfam" id="TIGR03943">
    <property type="entry name" value="TIGR03943 family putative permease subunit"/>
    <property type="match status" value="1"/>
</dbReference>
<organism evidence="4 5">
    <name type="scientific">Alicyclobacillus fastidiosus</name>
    <dbReference type="NCBI Taxonomy" id="392011"/>
    <lineage>
        <taxon>Bacteria</taxon>
        <taxon>Bacillati</taxon>
        <taxon>Bacillota</taxon>
        <taxon>Bacilli</taxon>
        <taxon>Bacillales</taxon>
        <taxon>Alicyclobacillaceae</taxon>
        <taxon>Alicyclobacillus</taxon>
    </lineage>
</organism>
<dbReference type="InterPro" id="IPR048447">
    <property type="entry name" value="DUF1980_C"/>
</dbReference>
<feature type="transmembrane region" description="Helical" evidence="1">
    <location>
        <begin position="40"/>
        <end position="66"/>
    </location>
</feature>
<feature type="transmembrane region" description="Helical" evidence="1">
    <location>
        <begin position="87"/>
        <end position="106"/>
    </location>
</feature>
<gene>
    <name evidence="4" type="ORF">NZD89_15360</name>
</gene>
<dbReference type="RefSeq" id="WP_268003678.1">
    <property type="nucleotide sequence ID" value="NZ_CP104067.1"/>
</dbReference>
<keyword evidence="1" id="KW-1133">Transmembrane helix</keyword>
<keyword evidence="1" id="KW-0472">Membrane</keyword>
<evidence type="ECO:0000313" key="4">
    <source>
        <dbReference type="EMBL" id="WAH39780.1"/>
    </source>
</evidence>
<dbReference type="InterPro" id="IPR015402">
    <property type="entry name" value="DUF1980"/>
</dbReference>
<evidence type="ECO:0000313" key="5">
    <source>
        <dbReference type="Proteomes" id="UP001164761"/>
    </source>
</evidence>
<reference evidence="4" key="1">
    <citation type="submission" date="2022-08" db="EMBL/GenBank/DDBJ databases">
        <title>Alicyclobacillus fastidiosus DSM 17978, complete genome.</title>
        <authorList>
            <person name="Wang Q."/>
            <person name="Cai R."/>
            <person name="Wang Z."/>
        </authorList>
    </citation>
    <scope>NUCLEOTIDE SEQUENCE</scope>
    <source>
        <strain evidence="4">DSM 17978</strain>
    </source>
</reference>
<dbReference type="InterPro" id="IPR052955">
    <property type="entry name" value="UPF0703_membrane_permease"/>
</dbReference>
<evidence type="ECO:0000259" key="2">
    <source>
        <dbReference type="Pfam" id="PF09323"/>
    </source>
</evidence>
<sequence>MKQRIEYYSKLSTSTFLLIFTVFIWHLIISNSIYLLVSPLIATVVKISLFVIDAVVLVSFISALVYRPHVHGPNCSHHHEHTLIHSKWGITTLILLTSFIGLAFTWHPKPLGTNMIPMGSTEVSGSIFKIQDTVSGKNVTPENGASLTNWVQVTHSKINLAADKKYYALQDHAVIQKKGQLSEETLAEEYGTDGTHLIGRNVSIEGFVYHPPGFPNNTFILTRYFIYCCIADAEPVGILVKSPTSQTVTNNQWVSVNGKILSQPLLIYLNQYAPTSWYPQQQTQPYILANNVIQIPQPLYPYMVPNI</sequence>
<dbReference type="Pfam" id="PF21537">
    <property type="entry name" value="DUF1980_C"/>
    <property type="match status" value="1"/>
</dbReference>
<name>A0ABY6ZA67_9BACL</name>
<evidence type="ECO:0000259" key="3">
    <source>
        <dbReference type="Pfam" id="PF21537"/>
    </source>
</evidence>